<organism evidence="1 2">
    <name type="scientific">Xiamenia xianingshaonis</name>
    <dbReference type="NCBI Taxonomy" id="2682776"/>
    <lineage>
        <taxon>Bacteria</taxon>
        <taxon>Bacillati</taxon>
        <taxon>Actinomycetota</taxon>
        <taxon>Coriobacteriia</taxon>
        <taxon>Eggerthellales</taxon>
        <taxon>Eggerthellaceae</taxon>
        <taxon>Xiamenia</taxon>
    </lineage>
</organism>
<keyword evidence="2" id="KW-1185">Reference proteome</keyword>
<evidence type="ECO:0000313" key="1">
    <source>
        <dbReference type="EMBL" id="NHM13633.1"/>
    </source>
</evidence>
<proteinExistence type="predicted"/>
<gene>
    <name evidence="1" type="ORF">GMI68_02410</name>
</gene>
<comment type="caution">
    <text evidence="1">The sequence shown here is derived from an EMBL/GenBank/DDBJ whole genome shotgun (WGS) entry which is preliminary data.</text>
</comment>
<dbReference type="Proteomes" id="UP000636394">
    <property type="component" value="Unassembled WGS sequence"/>
</dbReference>
<protein>
    <submittedName>
        <fullName evidence="1">Uncharacterized protein</fullName>
    </submittedName>
</protein>
<reference evidence="1 2" key="1">
    <citation type="submission" date="2019-11" db="EMBL/GenBank/DDBJ databases">
        <title>Eggerthellaceae novel genus isolated from the rectal contents of marmort.</title>
        <authorList>
            <person name="Zhang G."/>
        </authorList>
    </citation>
    <scope>NUCLEOTIDE SEQUENCE [LARGE SCALE GENOMIC DNA]</scope>
    <source>
        <strain evidence="2">zg-886</strain>
    </source>
</reference>
<accession>A0ABX0IKG6</accession>
<dbReference type="EMBL" id="WPCR01000002">
    <property type="protein sequence ID" value="NHM13633.1"/>
    <property type="molecule type" value="Genomic_DNA"/>
</dbReference>
<sequence>MVNTVAAIGTFGDDGAPSTVAVPDDINEVLDTLNAIVDKYNMGDVLSDEDHQIVKAYLPAIGVEETSMSAYDALLGSGSFKFNRADKGLELLVQGDLGCRDSGEARIEWWGTIDVQKTSGDTVIKGYDVTFRGASFGMGPTGKMKLIYKRDFDREFPACDQVSSSFTDRFSFTQWGFFFSVSCDLTTNEGDIVIR</sequence>
<name>A0ABX0IKG6_9ACTN</name>
<evidence type="ECO:0000313" key="2">
    <source>
        <dbReference type="Proteomes" id="UP000636394"/>
    </source>
</evidence>
<dbReference type="RefSeq" id="WP_166338595.1">
    <property type="nucleotide sequence ID" value="NZ_WPCR01000002.1"/>
</dbReference>